<organism evidence="2 3">
    <name type="scientific">Cohnella terricola</name>
    <dbReference type="NCBI Taxonomy" id="1289167"/>
    <lineage>
        <taxon>Bacteria</taxon>
        <taxon>Bacillati</taxon>
        <taxon>Bacillota</taxon>
        <taxon>Bacilli</taxon>
        <taxon>Bacillales</taxon>
        <taxon>Paenibacillaceae</taxon>
        <taxon>Cohnella</taxon>
    </lineage>
</organism>
<evidence type="ECO:0000256" key="1">
    <source>
        <dbReference type="SAM" id="Phobius"/>
    </source>
</evidence>
<dbReference type="OrthoDB" id="2663988at2"/>
<keyword evidence="1" id="KW-1133">Transmembrane helix</keyword>
<dbReference type="RefSeq" id="WP_144704118.1">
    <property type="nucleotide sequence ID" value="NZ_VNJJ01000009.1"/>
</dbReference>
<protein>
    <submittedName>
        <fullName evidence="2">50S ribosomal protein L33</fullName>
    </submittedName>
</protein>
<evidence type="ECO:0000313" key="3">
    <source>
        <dbReference type="Proteomes" id="UP000316330"/>
    </source>
</evidence>
<sequence length="94" mass="10114">MSRVTRSQAQKLVGKQIYAVRKDGTVATGKLASISGNTLILEQPKNKKVQTKALLSLALLDLFTVGAVDGGFGWGYPGYGYDGYGYGYGYDGWL</sequence>
<keyword evidence="2" id="KW-0687">Ribonucleoprotein</keyword>
<keyword evidence="1" id="KW-0812">Transmembrane</keyword>
<reference evidence="2 3" key="1">
    <citation type="submission" date="2019-07" db="EMBL/GenBank/DDBJ databases">
        <authorList>
            <person name="Kim J."/>
        </authorList>
    </citation>
    <scope>NUCLEOTIDE SEQUENCE [LARGE SCALE GENOMIC DNA]</scope>
    <source>
        <strain evidence="2 3">G13</strain>
    </source>
</reference>
<evidence type="ECO:0000313" key="2">
    <source>
        <dbReference type="EMBL" id="TVX98287.1"/>
    </source>
</evidence>
<keyword evidence="2" id="KW-0689">Ribosomal protein</keyword>
<gene>
    <name evidence="2" type="ORF">FPZ45_16445</name>
</gene>
<keyword evidence="1" id="KW-0472">Membrane</keyword>
<name>A0A559JEK0_9BACL</name>
<feature type="transmembrane region" description="Helical" evidence="1">
    <location>
        <begin position="53"/>
        <end position="76"/>
    </location>
</feature>
<dbReference type="EMBL" id="VNJJ01000009">
    <property type="protein sequence ID" value="TVX98287.1"/>
    <property type="molecule type" value="Genomic_DNA"/>
</dbReference>
<dbReference type="AlphaFoldDB" id="A0A559JEK0"/>
<comment type="caution">
    <text evidence="2">The sequence shown here is derived from an EMBL/GenBank/DDBJ whole genome shotgun (WGS) entry which is preliminary data.</text>
</comment>
<keyword evidence="3" id="KW-1185">Reference proteome</keyword>
<accession>A0A559JEK0</accession>
<dbReference type="GO" id="GO:0005840">
    <property type="term" value="C:ribosome"/>
    <property type="evidence" value="ECO:0007669"/>
    <property type="project" value="UniProtKB-KW"/>
</dbReference>
<dbReference type="Proteomes" id="UP000316330">
    <property type="component" value="Unassembled WGS sequence"/>
</dbReference>
<proteinExistence type="predicted"/>